<feature type="compositionally biased region" description="Polar residues" evidence="1">
    <location>
        <begin position="45"/>
        <end position="61"/>
    </location>
</feature>
<evidence type="ECO:0000259" key="2">
    <source>
        <dbReference type="PROSITE" id="PS50093"/>
    </source>
</evidence>
<feature type="domain" description="PKD" evidence="2">
    <location>
        <begin position="183"/>
        <end position="226"/>
    </location>
</feature>
<evidence type="ECO:0000313" key="3">
    <source>
        <dbReference type="EMBL" id="CAB4901297.1"/>
    </source>
</evidence>
<feature type="region of interest" description="Disordered" evidence="1">
    <location>
        <begin position="42"/>
        <end position="61"/>
    </location>
</feature>
<dbReference type="Pfam" id="PF00801">
    <property type="entry name" value="PKD"/>
    <property type="match status" value="1"/>
</dbReference>
<dbReference type="InterPro" id="IPR000601">
    <property type="entry name" value="PKD_dom"/>
</dbReference>
<proteinExistence type="predicted"/>
<sequence>MRPPNSYALFAVSLIFPLVTWMPVSWAVDVTSDDAADQFVGAGQAQHNSPGRESQPGTGHGCSQCQWMLGDPCSSQYNSIACGTVTEGCSLGQEQRRQWFSVDDGLTWQDRGLVCIGAGSAAIDPGGEQLHAAFARSVPPVHIRVEPNTGVLPQVPAIFDSGQPQSLAPSTHLVGSVSVRLMPTASWFWTFGDGSALETHISGSHYPHFEVSHTYGRAGNFRVQLTTVWQATYSIDGQGPFAVDGEITQESTIDVLVGQGRAVLAPNR</sequence>
<dbReference type="AlphaFoldDB" id="A0A6J7G052"/>
<organism evidence="3">
    <name type="scientific">freshwater metagenome</name>
    <dbReference type="NCBI Taxonomy" id="449393"/>
    <lineage>
        <taxon>unclassified sequences</taxon>
        <taxon>metagenomes</taxon>
        <taxon>ecological metagenomes</taxon>
    </lineage>
</organism>
<dbReference type="Gene3D" id="2.60.40.10">
    <property type="entry name" value="Immunoglobulins"/>
    <property type="match status" value="1"/>
</dbReference>
<reference evidence="3" key="1">
    <citation type="submission" date="2020-05" db="EMBL/GenBank/DDBJ databases">
        <authorList>
            <person name="Chiriac C."/>
            <person name="Salcher M."/>
            <person name="Ghai R."/>
            <person name="Kavagutti S V."/>
        </authorList>
    </citation>
    <scope>NUCLEOTIDE SEQUENCE</scope>
</reference>
<dbReference type="PROSITE" id="PS50093">
    <property type="entry name" value="PKD"/>
    <property type="match status" value="1"/>
</dbReference>
<protein>
    <submittedName>
        <fullName evidence="3">Unannotated protein</fullName>
    </submittedName>
</protein>
<dbReference type="InterPro" id="IPR035986">
    <property type="entry name" value="PKD_dom_sf"/>
</dbReference>
<accession>A0A6J7G052</accession>
<name>A0A6J7G052_9ZZZZ</name>
<dbReference type="EMBL" id="CAFBMC010000048">
    <property type="protein sequence ID" value="CAB4901297.1"/>
    <property type="molecule type" value="Genomic_DNA"/>
</dbReference>
<dbReference type="CDD" id="cd00146">
    <property type="entry name" value="PKD"/>
    <property type="match status" value="1"/>
</dbReference>
<gene>
    <name evidence="3" type="ORF">UFOPK3495_00969</name>
</gene>
<evidence type="ECO:0000256" key="1">
    <source>
        <dbReference type="SAM" id="MobiDB-lite"/>
    </source>
</evidence>
<dbReference type="InterPro" id="IPR013783">
    <property type="entry name" value="Ig-like_fold"/>
</dbReference>
<dbReference type="SUPFAM" id="SSF49299">
    <property type="entry name" value="PKD domain"/>
    <property type="match status" value="1"/>
</dbReference>